<name>A0A0A9HJV5_ARUDO</name>
<reference evidence="1" key="1">
    <citation type="submission" date="2014-09" db="EMBL/GenBank/DDBJ databases">
        <authorList>
            <person name="Magalhaes I.L.F."/>
            <person name="Oliveira U."/>
            <person name="Santos F.R."/>
            <person name="Vidigal T.H.D.A."/>
            <person name="Brescovit A.D."/>
            <person name="Santos A.J."/>
        </authorList>
    </citation>
    <scope>NUCLEOTIDE SEQUENCE</scope>
    <source>
        <tissue evidence="1">Shoot tissue taken approximately 20 cm above the soil surface</tissue>
    </source>
</reference>
<evidence type="ECO:0000313" key="1">
    <source>
        <dbReference type="EMBL" id="JAE35111.1"/>
    </source>
</evidence>
<dbReference type="AlphaFoldDB" id="A0A0A9HJV5"/>
<dbReference type="EMBL" id="GBRH01162785">
    <property type="protein sequence ID" value="JAE35111.1"/>
    <property type="molecule type" value="Transcribed_RNA"/>
</dbReference>
<sequence>MGKPSSVPLYIDSSSTVHNLGFLRW</sequence>
<proteinExistence type="predicted"/>
<reference evidence="1" key="2">
    <citation type="journal article" date="2015" name="Data Brief">
        <title>Shoot transcriptome of the giant reed, Arundo donax.</title>
        <authorList>
            <person name="Barrero R.A."/>
            <person name="Guerrero F.D."/>
            <person name="Moolhuijzen P."/>
            <person name="Goolsby J.A."/>
            <person name="Tidwell J."/>
            <person name="Bellgard S.E."/>
            <person name="Bellgard M.I."/>
        </authorList>
    </citation>
    <scope>NUCLEOTIDE SEQUENCE</scope>
    <source>
        <tissue evidence="1">Shoot tissue taken approximately 20 cm above the soil surface</tissue>
    </source>
</reference>
<accession>A0A0A9HJV5</accession>
<protein>
    <submittedName>
        <fullName evidence="1">Uncharacterized protein</fullName>
    </submittedName>
</protein>
<organism evidence="1">
    <name type="scientific">Arundo donax</name>
    <name type="common">Giant reed</name>
    <name type="synonym">Donax arundinaceus</name>
    <dbReference type="NCBI Taxonomy" id="35708"/>
    <lineage>
        <taxon>Eukaryota</taxon>
        <taxon>Viridiplantae</taxon>
        <taxon>Streptophyta</taxon>
        <taxon>Embryophyta</taxon>
        <taxon>Tracheophyta</taxon>
        <taxon>Spermatophyta</taxon>
        <taxon>Magnoliopsida</taxon>
        <taxon>Liliopsida</taxon>
        <taxon>Poales</taxon>
        <taxon>Poaceae</taxon>
        <taxon>PACMAD clade</taxon>
        <taxon>Arundinoideae</taxon>
        <taxon>Arundineae</taxon>
        <taxon>Arundo</taxon>
    </lineage>
</organism>